<dbReference type="Pfam" id="PF00589">
    <property type="entry name" value="Phage_integrase"/>
    <property type="match status" value="1"/>
</dbReference>
<evidence type="ECO:0000256" key="4">
    <source>
        <dbReference type="ARBA" id="ARBA00023172"/>
    </source>
</evidence>
<evidence type="ECO:0000256" key="2">
    <source>
        <dbReference type="ARBA" id="ARBA00022908"/>
    </source>
</evidence>
<dbReference type="EMBL" id="LXEN01000038">
    <property type="protein sequence ID" value="OAT34917.1"/>
    <property type="molecule type" value="Genomic_DNA"/>
</dbReference>
<organism evidence="6 7">
    <name type="scientific">Proteus myxofaciens ATCC 19692</name>
    <dbReference type="NCBI Taxonomy" id="1354337"/>
    <lineage>
        <taxon>Bacteria</taxon>
        <taxon>Pseudomonadati</taxon>
        <taxon>Pseudomonadota</taxon>
        <taxon>Gammaproteobacteria</taxon>
        <taxon>Enterobacterales</taxon>
        <taxon>Morganellaceae</taxon>
        <taxon>Proteus</taxon>
    </lineage>
</organism>
<dbReference type="CDD" id="cd00796">
    <property type="entry name" value="INT_Rci_Hp1_C"/>
    <property type="match status" value="1"/>
</dbReference>
<gene>
    <name evidence="6" type="ORF">M983_0880</name>
</gene>
<dbReference type="Proteomes" id="UP000094023">
    <property type="component" value="Unassembled WGS sequence"/>
</dbReference>
<evidence type="ECO:0000313" key="7">
    <source>
        <dbReference type="Proteomes" id="UP000094023"/>
    </source>
</evidence>
<dbReference type="OrthoDB" id="5589990at2"/>
<dbReference type="Gene3D" id="1.10.150.130">
    <property type="match status" value="1"/>
</dbReference>
<dbReference type="InterPro" id="IPR013762">
    <property type="entry name" value="Integrase-like_cat_sf"/>
</dbReference>
<dbReference type="InterPro" id="IPR010998">
    <property type="entry name" value="Integrase_recombinase_N"/>
</dbReference>
<dbReference type="GO" id="GO:0003677">
    <property type="term" value="F:DNA binding"/>
    <property type="evidence" value="ECO:0007669"/>
    <property type="project" value="UniProtKB-KW"/>
</dbReference>
<reference evidence="6 7" key="1">
    <citation type="submission" date="2016-04" db="EMBL/GenBank/DDBJ databases">
        <title>ATOL: Assembling a taxonomically balanced genome-scale reconstruction of the evolutionary history of the Enterobacteriaceae.</title>
        <authorList>
            <person name="Plunkett G.III."/>
            <person name="Neeno-Eckwall E.C."/>
            <person name="Glasner J.D."/>
            <person name="Perna N.T."/>
        </authorList>
    </citation>
    <scope>NUCLEOTIDE SEQUENCE [LARGE SCALE GENOMIC DNA]</scope>
    <source>
        <strain evidence="6 7">ATCC 19692</strain>
    </source>
</reference>
<dbReference type="InterPro" id="IPR050090">
    <property type="entry name" value="Tyrosine_recombinase_XerCD"/>
</dbReference>
<proteinExistence type="inferred from homology"/>
<dbReference type="PANTHER" id="PTHR30349">
    <property type="entry name" value="PHAGE INTEGRASE-RELATED"/>
    <property type="match status" value="1"/>
</dbReference>
<accession>A0A198GBV5</accession>
<dbReference type="PATRIC" id="fig|1354337.4.peg.897"/>
<keyword evidence="7" id="KW-1185">Reference proteome</keyword>
<dbReference type="STRING" id="1354337.M983_0880"/>
<evidence type="ECO:0000256" key="3">
    <source>
        <dbReference type="ARBA" id="ARBA00023125"/>
    </source>
</evidence>
<dbReference type="PANTHER" id="PTHR30349:SF64">
    <property type="entry name" value="PROPHAGE INTEGRASE INTD-RELATED"/>
    <property type="match status" value="1"/>
</dbReference>
<dbReference type="GO" id="GO:0015074">
    <property type="term" value="P:DNA integration"/>
    <property type="evidence" value="ECO:0007669"/>
    <property type="project" value="UniProtKB-KW"/>
</dbReference>
<keyword evidence="3" id="KW-0238">DNA-binding</keyword>
<comment type="caution">
    <text evidence="6">The sequence shown here is derived from an EMBL/GenBank/DDBJ whole genome shotgun (WGS) entry which is preliminary data.</text>
</comment>
<feature type="domain" description="Tyr recombinase" evidence="5">
    <location>
        <begin position="157"/>
        <end position="325"/>
    </location>
</feature>
<name>A0A198GBV5_9GAMM</name>
<dbReference type="SUPFAM" id="SSF56349">
    <property type="entry name" value="DNA breaking-rejoining enzymes"/>
    <property type="match status" value="1"/>
</dbReference>
<protein>
    <submittedName>
        <fullName evidence="6">Integrase</fullName>
    </submittedName>
</protein>
<dbReference type="GO" id="GO:0006310">
    <property type="term" value="P:DNA recombination"/>
    <property type="evidence" value="ECO:0007669"/>
    <property type="project" value="UniProtKB-KW"/>
</dbReference>
<evidence type="ECO:0000256" key="1">
    <source>
        <dbReference type="ARBA" id="ARBA00008857"/>
    </source>
</evidence>
<sequence length="348" mass="40612">MPIYKRGKKYWVDVSSPTGERIRRSTGTSDKTKAQEYHDKLKHDLWQQERLGKQVDRIFEDIIVLVLRDSQGQASYKIKQTYAKYFITVFGGRKLSSITNEDIANSLPDYSPITKCKLTNATKNRYRSFIMRAFSLAYKMGWIKSQNFTPRMREPIIRVRWLELEQAQELINNLNLEWMKQLVSLALLTGMRKGELLSLTWKNVDLDRKLAYVTADNAKSKKARPVPLNDEAVSLLRSIPRLYDLIFTNNGNRKIVYSREDFSRAIKRTGLADFTFHDLRHTWASWHVQRGTPLMALKEMGGWETLEMVKKYAHLSGEHLSKYSEQVTILTQTQNERSENIKLRLITA</sequence>
<dbReference type="AlphaFoldDB" id="A0A198GBV5"/>
<keyword evidence="4" id="KW-0233">DNA recombination</keyword>
<dbReference type="RefSeq" id="WP_066747624.1">
    <property type="nucleotide sequence ID" value="NZ_LXEN01000038.1"/>
</dbReference>
<comment type="similarity">
    <text evidence="1">Belongs to the 'phage' integrase family.</text>
</comment>
<dbReference type="InterPro" id="IPR011010">
    <property type="entry name" value="DNA_brk_join_enz"/>
</dbReference>
<dbReference type="PROSITE" id="PS51898">
    <property type="entry name" value="TYR_RECOMBINASE"/>
    <property type="match status" value="1"/>
</dbReference>
<dbReference type="Gene3D" id="1.10.443.10">
    <property type="entry name" value="Intergrase catalytic core"/>
    <property type="match status" value="1"/>
</dbReference>
<evidence type="ECO:0000259" key="5">
    <source>
        <dbReference type="PROSITE" id="PS51898"/>
    </source>
</evidence>
<dbReference type="InterPro" id="IPR002104">
    <property type="entry name" value="Integrase_catalytic"/>
</dbReference>
<keyword evidence="2" id="KW-0229">DNA integration</keyword>
<evidence type="ECO:0000313" key="6">
    <source>
        <dbReference type="EMBL" id="OAT34917.1"/>
    </source>
</evidence>